<protein>
    <submittedName>
        <fullName evidence="1">Uncharacterized protein</fullName>
    </submittedName>
</protein>
<name>A0A7W8XA31_9HYPH</name>
<reference evidence="1 2" key="1">
    <citation type="submission" date="2020-08" db="EMBL/GenBank/DDBJ databases">
        <title>Genomic Encyclopedia of Type Strains, Phase IV (KMG-V): Genome sequencing to study the core and pangenomes of soil and plant-associated prokaryotes.</title>
        <authorList>
            <person name="Whitman W."/>
        </authorList>
    </citation>
    <scope>NUCLEOTIDE SEQUENCE [LARGE SCALE GENOMIC DNA]</scope>
    <source>
        <strain evidence="1 2">SEMIA 4084</strain>
    </source>
</reference>
<evidence type="ECO:0000313" key="2">
    <source>
        <dbReference type="Proteomes" id="UP000585507"/>
    </source>
</evidence>
<dbReference type="EMBL" id="JACHBK010000006">
    <property type="protein sequence ID" value="MBB5536238.1"/>
    <property type="molecule type" value="Genomic_DNA"/>
</dbReference>
<accession>A0A7W8XA31</accession>
<comment type="caution">
    <text evidence="1">The sequence shown here is derived from an EMBL/GenBank/DDBJ whole genome shotgun (WGS) entry which is preliminary data.</text>
</comment>
<organism evidence="1 2">
    <name type="scientific">Rhizobium giardinii</name>
    <dbReference type="NCBI Taxonomy" id="56731"/>
    <lineage>
        <taxon>Bacteria</taxon>
        <taxon>Pseudomonadati</taxon>
        <taxon>Pseudomonadota</taxon>
        <taxon>Alphaproteobacteria</taxon>
        <taxon>Hyphomicrobiales</taxon>
        <taxon>Rhizobiaceae</taxon>
        <taxon>Rhizobium/Agrobacterium group</taxon>
        <taxon>Rhizobium</taxon>
    </lineage>
</organism>
<dbReference type="AlphaFoldDB" id="A0A7W8XA31"/>
<evidence type="ECO:0000313" key="1">
    <source>
        <dbReference type="EMBL" id="MBB5536238.1"/>
    </source>
</evidence>
<keyword evidence="2" id="KW-1185">Reference proteome</keyword>
<sequence>MHVGITDQHVEGEQSDELGGPRIACFGAQKGGDIATVCTFVLVFRLNVENLREVFDVDRGAIGETIEAFQACLRNEPLGSLDAALNALSSSCNRCPVA</sequence>
<dbReference type="RefSeq" id="WP_234913118.1">
    <property type="nucleotide sequence ID" value="NZ_JACHBK010000006.1"/>
</dbReference>
<gene>
    <name evidence="1" type="ORF">GGD55_002945</name>
</gene>
<proteinExistence type="predicted"/>
<dbReference type="Proteomes" id="UP000585507">
    <property type="component" value="Unassembled WGS sequence"/>
</dbReference>